<dbReference type="Pfam" id="PF00005">
    <property type="entry name" value="ABC_tran"/>
    <property type="match status" value="1"/>
</dbReference>
<dbReference type="FunFam" id="3.40.50.300:FF:000032">
    <property type="entry name" value="Export ABC transporter ATP-binding protein"/>
    <property type="match status" value="1"/>
</dbReference>
<dbReference type="CDD" id="cd03255">
    <property type="entry name" value="ABC_MJ0796_LolCDE_FtsE"/>
    <property type="match status" value="1"/>
</dbReference>
<evidence type="ECO:0000259" key="4">
    <source>
        <dbReference type="PROSITE" id="PS50893"/>
    </source>
</evidence>
<keyword evidence="3 5" id="KW-0067">ATP-binding</keyword>
<dbReference type="RefSeq" id="WP_087913493.1">
    <property type="nucleotide sequence ID" value="NZ_CP021780.1"/>
</dbReference>
<dbReference type="PROSITE" id="PS50893">
    <property type="entry name" value="ABC_TRANSPORTER_2"/>
    <property type="match status" value="1"/>
</dbReference>
<dbReference type="GO" id="GO:0098796">
    <property type="term" value="C:membrane protein complex"/>
    <property type="evidence" value="ECO:0007669"/>
    <property type="project" value="UniProtKB-ARBA"/>
</dbReference>
<dbReference type="SMART" id="SM00382">
    <property type="entry name" value="AAA"/>
    <property type="match status" value="1"/>
</dbReference>
<dbReference type="PANTHER" id="PTHR24220:SF692">
    <property type="entry name" value="ABC TRANSPORTER DOMAIN-CONTAINING PROTEIN"/>
    <property type="match status" value="1"/>
</dbReference>
<reference evidence="5 6" key="1">
    <citation type="submission" date="2017-06" db="EMBL/GenBank/DDBJ databases">
        <title>Complete genome sequence of Paenibacillus donghaensis KCTC 13049T isolated from East Sea sediment, South Korea.</title>
        <authorList>
            <person name="Jung B.K."/>
            <person name="Hong S.-J."/>
            <person name="Shin J.-H."/>
        </authorList>
    </citation>
    <scope>NUCLEOTIDE SEQUENCE [LARGE SCALE GENOMIC DNA]</scope>
    <source>
        <strain evidence="5 6">KCTC 13049</strain>
    </source>
</reference>
<evidence type="ECO:0000256" key="3">
    <source>
        <dbReference type="ARBA" id="ARBA00022840"/>
    </source>
</evidence>
<dbReference type="GO" id="GO:0005886">
    <property type="term" value="C:plasma membrane"/>
    <property type="evidence" value="ECO:0007669"/>
    <property type="project" value="TreeGrafter"/>
</dbReference>
<dbReference type="PANTHER" id="PTHR24220">
    <property type="entry name" value="IMPORT ATP-BINDING PROTEIN"/>
    <property type="match status" value="1"/>
</dbReference>
<dbReference type="InterPro" id="IPR017911">
    <property type="entry name" value="MacB-like_ATP-bd"/>
</dbReference>
<dbReference type="OrthoDB" id="9791546at2"/>
<dbReference type="GO" id="GO:0022857">
    <property type="term" value="F:transmembrane transporter activity"/>
    <property type="evidence" value="ECO:0007669"/>
    <property type="project" value="TreeGrafter"/>
</dbReference>
<gene>
    <name evidence="5" type="ORF">B9T62_00535</name>
</gene>
<evidence type="ECO:0000313" key="5">
    <source>
        <dbReference type="EMBL" id="ASA19469.1"/>
    </source>
</evidence>
<dbReference type="PROSITE" id="PS00211">
    <property type="entry name" value="ABC_TRANSPORTER_1"/>
    <property type="match status" value="1"/>
</dbReference>
<proteinExistence type="predicted"/>
<dbReference type="InterPro" id="IPR015854">
    <property type="entry name" value="ABC_transpr_LolD-like"/>
</dbReference>
<keyword evidence="2" id="KW-0547">Nucleotide-binding</keyword>
<dbReference type="Gene3D" id="3.40.50.300">
    <property type="entry name" value="P-loop containing nucleotide triphosphate hydrolases"/>
    <property type="match status" value="1"/>
</dbReference>
<feature type="domain" description="ABC transporter" evidence="4">
    <location>
        <begin position="2"/>
        <end position="227"/>
    </location>
</feature>
<dbReference type="InterPro" id="IPR017871">
    <property type="entry name" value="ABC_transporter-like_CS"/>
</dbReference>
<organism evidence="5 6">
    <name type="scientific">Paenibacillus donghaensis</name>
    <dbReference type="NCBI Taxonomy" id="414771"/>
    <lineage>
        <taxon>Bacteria</taxon>
        <taxon>Bacillati</taxon>
        <taxon>Bacillota</taxon>
        <taxon>Bacilli</taxon>
        <taxon>Bacillales</taxon>
        <taxon>Paenibacillaceae</taxon>
        <taxon>Paenibacillus</taxon>
    </lineage>
</organism>
<accession>A0A2Z2KC29</accession>
<protein>
    <submittedName>
        <fullName evidence="5">Macrolide ABC transporter ATP-binding protein</fullName>
    </submittedName>
</protein>
<dbReference type="SUPFAM" id="SSF52540">
    <property type="entry name" value="P-loop containing nucleoside triphosphate hydrolases"/>
    <property type="match status" value="1"/>
</dbReference>
<keyword evidence="6" id="KW-1185">Reference proteome</keyword>
<dbReference type="AlphaFoldDB" id="A0A2Z2KC29"/>
<name>A0A2Z2KC29_9BACL</name>
<dbReference type="Proteomes" id="UP000249890">
    <property type="component" value="Chromosome"/>
</dbReference>
<dbReference type="KEGG" id="pdh:B9T62_00535"/>
<evidence type="ECO:0000256" key="1">
    <source>
        <dbReference type="ARBA" id="ARBA00022448"/>
    </source>
</evidence>
<sequence length="228" mass="24629">MLKVKQVTKAFGNKDVATLALAGVNLEIYDGELLSIMGPSGCGKSTLLNVMSGIEAADSGEVWLDDVPLHKLNDKKLSDLRLEQMGFVFQQYHLIPVLSAIDNVALPLIAKGMVEVAAHKAAMEALELVGLSDKQLNMPAQLSGGQAQRVAIARAIAGNAKIVWADEPTGALDSGNSKQIMDLFRELNSNRRTTFVIVTHDRQIASRTDRTVYMKNGIILKEAGDSDD</sequence>
<dbReference type="GO" id="GO:0016887">
    <property type="term" value="F:ATP hydrolysis activity"/>
    <property type="evidence" value="ECO:0007669"/>
    <property type="project" value="InterPro"/>
</dbReference>
<evidence type="ECO:0000256" key="2">
    <source>
        <dbReference type="ARBA" id="ARBA00022741"/>
    </source>
</evidence>
<dbReference type="InterPro" id="IPR003439">
    <property type="entry name" value="ABC_transporter-like_ATP-bd"/>
</dbReference>
<keyword evidence="1" id="KW-0813">Transport</keyword>
<dbReference type="InterPro" id="IPR003593">
    <property type="entry name" value="AAA+_ATPase"/>
</dbReference>
<dbReference type="GO" id="GO:0005524">
    <property type="term" value="F:ATP binding"/>
    <property type="evidence" value="ECO:0007669"/>
    <property type="project" value="UniProtKB-KW"/>
</dbReference>
<dbReference type="InterPro" id="IPR027417">
    <property type="entry name" value="P-loop_NTPase"/>
</dbReference>
<evidence type="ECO:0000313" key="6">
    <source>
        <dbReference type="Proteomes" id="UP000249890"/>
    </source>
</evidence>
<dbReference type="EMBL" id="CP021780">
    <property type="protein sequence ID" value="ASA19469.1"/>
    <property type="molecule type" value="Genomic_DNA"/>
</dbReference>